<reference evidence="2 3" key="1">
    <citation type="submission" date="2019-01" db="EMBL/GenBank/DDBJ databases">
        <authorList>
            <person name="Chen W.-M."/>
        </authorList>
    </citation>
    <scope>NUCLEOTIDE SEQUENCE [LARGE SCALE GENOMIC DNA]</scope>
    <source>
        <strain evidence="2 3">CCP-6</strain>
    </source>
</reference>
<evidence type="ECO:0000256" key="1">
    <source>
        <dbReference type="SAM" id="MobiDB-lite"/>
    </source>
</evidence>
<dbReference type="RefSeq" id="WP_127790108.1">
    <property type="nucleotide sequence ID" value="NZ_SACL01000014.1"/>
</dbReference>
<feature type="region of interest" description="Disordered" evidence="1">
    <location>
        <begin position="1"/>
        <end position="33"/>
    </location>
</feature>
<proteinExistence type="predicted"/>
<accession>A0A437LXI8</accession>
<comment type="caution">
    <text evidence="2">The sequence shown here is derived from an EMBL/GenBank/DDBJ whole genome shotgun (WGS) entry which is preliminary data.</text>
</comment>
<sequence length="403" mass="44454">MAPAAVPAETPEPAPVRADGPDEARSAPPVPEGPALALSLLTGAVRGMTGQDLSPRDYGTELPRLIARMREVPLDKALSETVSRIAMRLGPSASQAPTISSLGMSDEDLFAEMINGCFRALLGRDCGAEGIAYWKNERFQDFLVQGPDEFLLKFMPMIIGSNEWYQRHVATAMDAVRAQMLHPHYGGAHSPQVLSLGSTGYTSSMLRRFGMRRWSGPFDWLSATPEMVTDILSEDFAPLLDPDGWETINPADRPNPAWYQSRNRKLEKRHGAPCILHSADMSTEAGQQYMARCVQRFQDAMRGVGNKLLLQVIEEDGEAERHFQEMSVLLNAIGRHFNFVLISVVKEQPEAPFPQIEPVLAAGPHRLLRFQPISRIQAASSADMLDELVLLRATLAAIQMPVT</sequence>
<evidence type="ECO:0000313" key="3">
    <source>
        <dbReference type="Proteomes" id="UP000282957"/>
    </source>
</evidence>
<dbReference type="EMBL" id="SACL01000014">
    <property type="protein sequence ID" value="RVT90064.1"/>
    <property type="molecule type" value="Genomic_DNA"/>
</dbReference>
<protein>
    <submittedName>
        <fullName evidence="2">Uncharacterized protein</fullName>
    </submittedName>
</protein>
<dbReference type="OrthoDB" id="246146at2"/>
<dbReference type="Proteomes" id="UP000282957">
    <property type="component" value="Unassembled WGS sequence"/>
</dbReference>
<name>A0A437LXI8_9PROT</name>
<evidence type="ECO:0000313" key="2">
    <source>
        <dbReference type="EMBL" id="RVT90064.1"/>
    </source>
</evidence>
<dbReference type="AlphaFoldDB" id="A0A437LXI8"/>
<gene>
    <name evidence="2" type="ORF">EOD42_23830</name>
</gene>
<dbReference type="Pfam" id="PF08795">
    <property type="entry name" value="DUF1796"/>
    <property type="match status" value="1"/>
</dbReference>
<keyword evidence="3" id="KW-1185">Reference proteome</keyword>
<dbReference type="InterPro" id="IPR014903">
    <property type="entry name" value="DUF1796"/>
</dbReference>
<feature type="compositionally biased region" description="Low complexity" evidence="1">
    <location>
        <begin position="1"/>
        <end position="11"/>
    </location>
</feature>
<organism evidence="2 3">
    <name type="scientific">Rhodovarius crocodyli</name>
    <dbReference type="NCBI Taxonomy" id="1979269"/>
    <lineage>
        <taxon>Bacteria</taxon>
        <taxon>Pseudomonadati</taxon>
        <taxon>Pseudomonadota</taxon>
        <taxon>Alphaproteobacteria</taxon>
        <taxon>Acetobacterales</taxon>
        <taxon>Roseomonadaceae</taxon>
        <taxon>Rhodovarius</taxon>
    </lineage>
</organism>